<keyword evidence="6" id="KW-0479">Metal-binding</keyword>
<dbReference type="OrthoDB" id="2113341at2759"/>
<evidence type="ECO:0000256" key="4">
    <source>
        <dbReference type="ARBA" id="ARBA00022559"/>
    </source>
</evidence>
<evidence type="ECO:0000256" key="1">
    <source>
        <dbReference type="ARBA" id="ARBA00000189"/>
    </source>
</evidence>
<keyword evidence="4 13" id="KW-0575">Peroxidase</keyword>
<dbReference type="Proteomes" id="UP000623129">
    <property type="component" value="Unassembled WGS sequence"/>
</dbReference>
<keyword evidence="7" id="KW-0106">Calcium</keyword>
<organism evidence="13 14">
    <name type="scientific">Carex littledalei</name>
    <dbReference type="NCBI Taxonomy" id="544730"/>
    <lineage>
        <taxon>Eukaryota</taxon>
        <taxon>Viridiplantae</taxon>
        <taxon>Streptophyta</taxon>
        <taxon>Embryophyta</taxon>
        <taxon>Tracheophyta</taxon>
        <taxon>Spermatophyta</taxon>
        <taxon>Magnoliopsida</taxon>
        <taxon>Liliopsida</taxon>
        <taxon>Poales</taxon>
        <taxon>Cyperaceae</taxon>
        <taxon>Cyperoideae</taxon>
        <taxon>Cariceae</taxon>
        <taxon>Carex</taxon>
        <taxon>Carex subgen. Euthyceras</taxon>
    </lineage>
</organism>
<dbReference type="PROSITE" id="PS50873">
    <property type="entry name" value="PEROXIDASE_4"/>
    <property type="match status" value="1"/>
</dbReference>
<dbReference type="GO" id="GO:0006979">
    <property type="term" value="P:response to oxidative stress"/>
    <property type="evidence" value="ECO:0007669"/>
    <property type="project" value="InterPro"/>
</dbReference>
<evidence type="ECO:0000256" key="7">
    <source>
        <dbReference type="ARBA" id="ARBA00022837"/>
    </source>
</evidence>
<evidence type="ECO:0000256" key="2">
    <source>
        <dbReference type="ARBA" id="ARBA00001913"/>
    </source>
</evidence>
<comment type="catalytic activity">
    <reaction evidence="1">
        <text>2 a phenolic donor + H2O2 = 2 a phenolic radical donor + 2 H2O</text>
        <dbReference type="Rhea" id="RHEA:56136"/>
        <dbReference type="ChEBI" id="CHEBI:15377"/>
        <dbReference type="ChEBI" id="CHEBI:16240"/>
        <dbReference type="ChEBI" id="CHEBI:139520"/>
        <dbReference type="ChEBI" id="CHEBI:139521"/>
        <dbReference type="EC" id="1.11.1.7"/>
    </reaction>
</comment>
<evidence type="ECO:0000256" key="5">
    <source>
        <dbReference type="ARBA" id="ARBA00022617"/>
    </source>
</evidence>
<feature type="domain" description="Plant heme peroxidase family profile" evidence="12">
    <location>
        <begin position="1"/>
        <end position="74"/>
    </location>
</feature>
<evidence type="ECO:0000256" key="8">
    <source>
        <dbReference type="ARBA" id="ARBA00023002"/>
    </source>
</evidence>
<dbReference type="SUPFAM" id="SSF48113">
    <property type="entry name" value="Heme-dependent peroxidases"/>
    <property type="match status" value="1"/>
</dbReference>
<evidence type="ECO:0000256" key="3">
    <source>
        <dbReference type="ARBA" id="ARBA00001970"/>
    </source>
</evidence>
<dbReference type="PANTHER" id="PTHR31235">
    <property type="entry name" value="PEROXIDASE 25-RELATED"/>
    <property type="match status" value="1"/>
</dbReference>
<keyword evidence="10" id="KW-0376">Hydrogen peroxide</keyword>
<evidence type="ECO:0000313" key="14">
    <source>
        <dbReference type="Proteomes" id="UP000623129"/>
    </source>
</evidence>
<dbReference type="Pfam" id="PF00141">
    <property type="entry name" value="peroxidase"/>
    <property type="match status" value="1"/>
</dbReference>
<dbReference type="GO" id="GO:0042744">
    <property type="term" value="P:hydrogen peroxide catabolic process"/>
    <property type="evidence" value="ECO:0007669"/>
    <property type="project" value="UniProtKB-KW"/>
</dbReference>
<gene>
    <name evidence="13" type="ORF">FCM35_KLT16500</name>
</gene>
<comment type="similarity">
    <text evidence="11">Belongs to the peroxidase family.</text>
</comment>
<keyword evidence="8" id="KW-0560">Oxidoreductase</keyword>
<dbReference type="GO" id="GO:0046872">
    <property type="term" value="F:metal ion binding"/>
    <property type="evidence" value="ECO:0007669"/>
    <property type="project" value="UniProtKB-KW"/>
</dbReference>
<keyword evidence="9" id="KW-0408">Iron</keyword>
<accession>A0A833W066</accession>
<dbReference type="InterPro" id="IPR002016">
    <property type="entry name" value="Haem_peroxidase"/>
</dbReference>
<proteinExistence type="inferred from homology"/>
<evidence type="ECO:0000259" key="12">
    <source>
        <dbReference type="PROSITE" id="PS50873"/>
    </source>
</evidence>
<dbReference type="InterPro" id="IPR000823">
    <property type="entry name" value="Peroxidase_pln"/>
</dbReference>
<comment type="cofactor">
    <cofactor evidence="3">
        <name>heme b</name>
        <dbReference type="ChEBI" id="CHEBI:60344"/>
    </cofactor>
</comment>
<dbReference type="InterPro" id="IPR010255">
    <property type="entry name" value="Haem_peroxidase_sf"/>
</dbReference>
<sequence>MLCRERLAIMNPNPEKSANPSLPGFELIDAEKSLLESTCPGVVSCANIIAFAARNAAKIPSGRRDGNISNDMSK</sequence>
<dbReference type="Gene3D" id="1.10.520.10">
    <property type="match status" value="1"/>
</dbReference>
<evidence type="ECO:0000313" key="13">
    <source>
        <dbReference type="EMBL" id="KAF3339029.1"/>
    </source>
</evidence>
<evidence type="ECO:0000256" key="11">
    <source>
        <dbReference type="RuleBase" id="RU004241"/>
    </source>
</evidence>
<name>A0A833W066_9POAL</name>
<protein>
    <submittedName>
        <fullName evidence="13">Peroxidase 2-like protein</fullName>
    </submittedName>
</protein>
<reference evidence="13" key="1">
    <citation type="submission" date="2020-01" db="EMBL/GenBank/DDBJ databases">
        <title>Genome sequence of Kobresia littledalei, the first chromosome-level genome in the family Cyperaceae.</title>
        <authorList>
            <person name="Qu G."/>
        </authorList>
    </citation>
    <scope>NUCLEOTIDE SEQUENCE</scope>
    <source>
        <strain evidence="13">C.B.Clarke</strain>
        <tissue evidence="13">Leaf</tissue>
    </source>
</reference>
<evidence type="ECO:0000256" key="10">
    <source>
        <dbReference type="ARBA" id="ARBA00023324"/>
    </source>
</evidence>
<comment type="cofactor">
    <cofactor evidence="2">
        <name>Ca(2+)</name>
        <dbReference type="ChEBI" id="CHEBI:29108"/>
    </cofactor>
</comment>
<dbReference type="AlphaFoldDB" id="A0A833W066"/>
<evidence type="ECO:0000256" key="9">
    <source>
        <dbReference type="ARBA" id="ARBA00023004"/>
    </source>
</evidence>
<keyword evidence="5" id="KW-0349">Heme</keyword>
<comment type="caution">
    <text evidence="13">The sequence shown here is derived from an EMBL/GenBank/DDBJ whole genome shotgun (WGS) entry which is preliminary data.</text>
</comment>
<keyword evidence="14" id="KW-1185">Reference proteome</keyword>
<dbReference type="EMBL" id="SWLB01000004">
    <property type="protein sequence ID" value="KAF3339029.1"/>
    <property type="molecule type" value="Genomic_DNA"/>
</dbReference>
<evidence type="ECO:0000256" key="6">
    <source>
        <dbReference type="ARBA" id="ARBA00022723"/>
    </source>
</evidence>
<dbReference type="GO" id="GO:0140825">
    <property type="term" value="F:lactoperoxidase activity"/>
    <property type="evidence" value="ECO:0007669"/>
    <property type="project" value="UniProtKB-EC"/>
</dbReference>
<dbReference type="GO" id="GO:0020037">
    <property type="term" value="F:heme binding"/>
    <property type="evidence" value="ECO:0007669"/>
    <property type="project" value="InterPro"/>
</dbReference>